<evidence type="ECO:0000313" key="2">
    <source>
        <dbReference type="EMBL" id="MEK6467556.1"/>
    </source>
</evidence>
<comment type="caution">
    <text evidence="2">The sequence shown here is derived from an EMBL/GenBank/DDBJ whole genome shotgun (WGS) entry which is preliminary data.</text>
</comment>
<dbReference type="Proteomes" id="UP001367513">
    <property type="component" value="Unassembled WGS sequence"/>
</dbReference>
<evidence type="ECO:0000256" key="1">
    <source>
        <dbReference type="SAM" id="MobiDB-lite"/>
    </source>
</evidence>
<feature type="compositionally biased region" description="Low complexity" evidence="1">
    <location>
        <begin position="56"/>
        <end position="67"/>
    </location>
</feature>
<gene>
    <name evidence="2" type="ORF">WG925_27795</name>
</gene>
<name>A0ABU9AM90_PSEA5</name>
<proteinExistence type="predicted"/>
<organism evidence="2 3">
    <name type="scientific">Pseudonocardia alni subsp. carboxydivorans</name>
    <dbReference type="NCBI Taxonomy" id="415010"/>
    <lineage>
        <taxon>Bacteria</taxon>
        <taxon>Bacillati</taxon>
        <taxon>Actinomycetota</taxon>
        <taxon>Actinomycetes</taxon>
        <taxon>Pseudonocardiales</taxon>
        <taxon>Pseudonocardiaceae</taxon>
        <taxon>Pseudonocardia</taxon>
    </lineage>
</organism>
<protein>
    <submittedName>
        <fullName evidence="2">Uncharacterized protein</fullName>
    </submittedName>
</protein>
<accession>A0ABU9AM90</accession>
<sequence>MHDRPPPRAGLIVHGKLRGRSSLPPAVQVTQHHAPLATGAIGLVNLRVGEVTSDGSPASRSPSSAPERVVRERAVPVDRPLTCAARRAGRIRVLDLVDARC</sequence>
<dbReference type="EMBL" id="JBBPIX010000037">
    <property type="protein sequence ID" value="MEK6467556.1"/>
    <property type="molecule type" value="Genomic_DNA"/>
</dbReference>
<reference evidence="2 3" key="1">
    <citation type="submission" date="2024-03" db="EMBL/GenBank/DDBJ databases">
        <title>Draft genome sequence of Pseudonocardia carboxydivorans JCM 14827.</title>
        <authorList>
            <person name="Duangmal K."/>
        </authorList>
    </citation>
    <scope>NUCLEOTIDE SEQUENCE [LARGE SCALE GENOMIC DNA]</scope>
    <source>
        <strain evidence="2 3">JCM 14827</strain>
    </source>
</reference>
<evidence type="ECO:0000313" key="3">
    <source>
        <dbReference type="Proteomes" id="UP001367513"/>
    </source>
</evidence>
<dbReference type="RefSeq" id="WP_346105635.1">
    <property type="nucleotide sequence ID" value="NZ_BAAAOD010000045.1"/>
</dbReference>
<keyword evidence="3" id="KW-1185">Reference proteome</keyword>
<feature type="region of interest" description="Disordered" evidence="1">
    <location>
        <begin position="51"/>
        <end position="70"/>
    </location>
</feature>